<name>A0A9X1A6T7_9HYPH</name>
<comment type="caution">
    <text evidence="1">The sequence shown here is derived from an EMBL/GenBank/DDBJ whole genome shotgun (WGS) entry which is preliminary data.</text>
</comment>
<sequence length="119" mass="13830">MTAAEFRAEKPKPKRNKYGARKTVLDGITFDSKAEANRWGTLKQWEKLGVIYDLRRQVWHELKAANGAVACRYRADFDYFDTSSGLPITEDVKGVLTRDFKVKARLFKEQYGREIRIVK</sequence>
<accession>A0A9X1A6T7</accession>
<reference evidence="1" key="1">
    <citation type="journal article" date="2021" name="Microorganisms">
        <title>Phylogenomic Reconstruction and Metabolic Potential of the Genus Aminobacter.</title>
        <authorList>
            <person name="Artuso I."/>
            <person name="Turrini P."/>
            <person name="Pirolo M."/>
            <person name="Lugli G.A."/>
            <person name="Ventura M."/>
            <person name="Visca P."/>
        </authorList>
    </citation>
    <scope>NUCLEOTIDE SEQUENCE</scope>
    <source>
        <strain evidence="1">LMG 26462</strain>
    </source>
</reference>
<gene>
    <name evidence="1" type="ORF">J1C56_01930</name>
</gene>
<keyword evidence="2" id="KW-1185">Reference proteome</keyword>
<protein>
    <submittedName>
        <fullName evidence="1">DUF1064 domain-containing protein</fullName>
    </submittedName>
</protein>
<dbReference type="EMBL" id="JAFLWW010000001">
    <property type="protein sequence ID" value="MBT1154343.1"/>
    <property type="molecule type" value="Genomic_DNA"/>
</dbReference>
<dbReference type="InterPro" id="IPR009414">
    <property type="entry name" value="DUF1064"/>
</dbReference>
<dbReference type="AlphaFoldDB" id="A0A9X1A6T7"/>
<dbReference type="Proteomes" id="UP001138921">
    <property type="component" value="Unassembled WGS sequence"/>
</dbReference>
<evidence type="ECO:0000313" key="2">
    <source>
        <dbReference type="Proteomes" id="UP001138921"/>
    </source>
</evidence>
<organism evidence="1 2">
    <name type="scientific">Aminobacter anthyllidis</name>
    <dbReference type="NCBI Taxonomy" id="1035067"/>
    <lineage>
        <taxon>Bacteria</taxon>
        <taxon>Pseudomonadati</taxon>
        <taxon>Pseudomonadota</taxon>
        <taxon>Alphaproteobacteria</taxon>
        <taxon>Hyphomicrobiales</taxon>
        <taxon>Phyllobacteriaceae</taxon>
        <taxon>Aminobacter</taxon>
    </lineage>
</organism>
<dbReference type="Pfam" id="PF06356">
    <property type="entry name" value="DUF1064"/>
    <property type="match status" value="1"/>
</dbReference>
<reference evidence="1" key="2">
    <citation type="submission" date="2021-03" db="EMBL/GenBank/DDBJ databases">
        <authorList>
            <person name="Artuso I."/>
            <person name="Turrini P."/>
            <person name="Pirolo M."/>
            <person name="Lugli G.A."/>
            <person name="Ventura M."/>
            <person name="Visca P."/>
        </authorList>
    </citation>
    <scope>NUCLEOTIDE SEQUENCE</scope>
    <source>
        <strain evidence="1">LMG 26462</strain>
    </source>
</reference>
<evidence type="ECO:0000313" key="1">
    <source>
        <dbReference type="EMBL" id="MBT1154343.1"/>
    </source>
</evidence>
<proteinExistence type="predicted"/>